<feature type="transmembrane region" description="Helical" evidence="1">
    <location>
        <begin position="65"/>
        <end position="84"/>
    </location>
</feature>
<evidence type="ECO:0000256" key="1">
    <source>
        <dbReference type="SAM" id="Phobius"/>
    </source>
</evidence>
<evidence type="ECO:0000313" key="2">
    <source>
        <dbReference type="EMBL" id="OEY95770.1"/>
    </source>
</evidence>
<keyword evidence="1" id="KW-0472">Membrane</keyword>
<feature type="transmembrane region" description="Helical" evidence="1">
    <location>
        <begin position="20"/>
        <end position="35"/>
    </location>
</feature>
<keyword evidence="1" id="KW-0812">Transmembrane</keyword>
<feature type="transmembrane region" description="Helical" evidence="1">
    <location>
        <begin position="104"/>
        <end position="127"/>
    </location>
</feature>
<dbReference type="EMBL" id="MKKK01000024">
    <property type="protein sequence ID" value="OEY95770.1"/>
    <property type="molecule type" value="Genomic_DNA"/>
</dbReference>
<proteinExistence type="predicted"/>
<gene>
    <name evidence="2" type="ORF">BJI46_12670</name>
</gene>
<reference evidence="2 3" key="1">
    <citation type="submission" date="2016-09" db="EMBL/GenBank/DDBJ databases">
        <authorList>
            <person name="Capua I."/>
            <person name="De Benedictis P."/>
            <person name="Joannis T."/>
            <person name="Lombin L.H."/>
            <person name="Cattoli G."/>
        </authorList>
    </citation>
    <scope>NUCLEOTIDE SEQUENCE [LARGE SCALE GENOMIC DNA]</scope>
    <source>
        <strain evidence="2 3">ANC 4671</strain>
    </source>
</reference>
<dbReference type="RefSeq" id="WP_070069991.1">
    <property type="nucleotide sequence ID" value="NZ_MKKK01000024.1"/>
</dbReference>
<comment type="caution">
    <text evidence="2">The sequence shown here is derived from an EMBL/GenBank/DDBJ whole genome shotgun (WGS) entry which is preliminary data.</text>
</comment>
<name>A0A1E7R8R6_9GAMM</name>
<dbReference type="InterPro" id="IPR017744">
    <property type="entry name" value="BcsG"/>
</dbReference>
<organism evidence="2 3">
    <name type="scientific">Acinetobacter qingfengensis</name>
    <dbReference type="NCBI Taxonomy" id="1262585"/>
    <lineage>
        <taxon>Bacteria</taxon>
        <taxon>Pseudomonadati</taxon>
        <taxon>Pseudomonadota</taxon>
        <taxon>Gammaproteobacteria</taxon>
        <taxon>Moraxellales</taxon>
        <taxon>Moraxellaceae</taxon>
        <taxon>Acinetobacter</taxon>
    </lineage>
</organism>
<dbReference type="OrthoDB" id="6965261at2"/>
<evidence type="ECO:0000313" key="3">
    <source>
        <dbReference type="Proteomes" id="UP000185895"/>
    </source>
</evidence>
<dbReference type="Proteomes" id="UP000185895">
    <property type="component" value="Unassembled WGS sequence"/>
</dbReference>
<accession>A0A1E7R8R6</accession>
<dbReference type="STRING" id="1262585.BJI46_12670"/>
<keyword evidence="1" id="KW-1133">Transmembrane helix</keyword>
<feature type="transmembrane region" description="Helical" evidence="1">
    <location>
        <begin position="41"/>
        <end position="58"/>
    </location>
</feature>
<protein>
    <submittedName>
        <fullName evidence="2">Uncharacterized protein</fullName>
    </submittedName>
</protein>
<feature type="transmembrane region" description="Helical" evidence="1">
    <location>
        <begin position="139"/>
        <end position="158"/>
    </location>
</feature>
<dbReference type="AlphaFoldDB" id="A0A1E7R8R6"/>
<keyword evidence="3" id="KW-1185">Reference proteome</keyword>
<sequence length="535" mass="61399">MPLDRKKNSQLLNWQQWKGLSVWGGYFLLKLILVMNEKLNFHVWENLLFAIILLLPIAQKKLKRIFNIIAFFIAIALFWYDSWLPGPASVFAHFSSLTDFSFEYIVSWLAKIVNWFQVLIIVILFYVWSILSISKRLSITMTIVVFLGFFFYLISDYLPKNILNTLSLGKNTQDQMVVENNATNFSEILQNFYTQESNKQIIFPKVLPENSQPFEILIISICSLSWADLETVGLKNHSFWNNFDVMFDQFNSGTSYSGPAALRLMHASCGQLPHDKLYSNDYAQCNLFSNLNNLGFSKEMMLDHNGQFDGGVLDTLKKYANMNPNMLSQTGLPVALQAFDGSPIYDDNSLFNKWLNRPHTDRSITYANLLPLHDGNHYLGSNDQADYRDRTLTLFSALNNLINNLEKQHRKVVIVVVPEHGANLKGSNIQMTGLRDIPSYDITHVPVAIRFTGLAGKHPEKTINIEQPSSYNVLSEIIYRVVDGKIFNGNNINWQLLVQDLPQTMPISENENSKVVTINQRSFFSTNNLQWVLYK</sequence>
<dbReference type="NCBIfam" id="TIGR03368">
    <property type="entry name" value="cellulose_yhjU"/>
    <property type="match status" value="1"/>
</dbReference>
<dbReference type="Pfam" id="PF11658">
    <property type="entry name" value="CBP_BcsG"/>
    <property type="match status" value="1"/>
</dbReference>